<name>A0ABP7XQ02_9FLAO</name>
<protein>
    <recommendedName>
        <fullName evidence="3">Glycosyltransferase</fullName>
    </recommendedName>
</protein>
<evidence type="ECO:0008006" key="3">
    <source>
        <dbReference type="Google" id="ProtNLM"/>
    </source>
</evidence>
<sequence length="258" mass="30806">MVTFETKVWEKDWEYILKGDYLDKIIANCNFNFYKKHIIINNVKNRLLVEKYCIQKIKEGIIDNYFVVDDSKSAVLNHFELNAESFGAGYYYSIAELTGIYQCETDYLMHFSGDSFPVNNNTNWIKEAINIMNNNSNIIVANPTWNYKFKEAENESFEQIENFYSGYGFSDQAYLIRKQDFIEKIYNEKNKESERYPKYGGELFEKKVDSFMRNHQKLRITNKNCTYISVNFPQNWFSRKILRNTITQKRIKKMTETN</sequence>
<evidence type="ECO:0000313" key="2">
    <source>
        <dbReference type="Proteomes" id="UP001501333"/>
    </source>
</evidence>
<comment type="caution">
    <text evidence="1">The sequence shown here is derived from an EMBL/GenBank/DDBJ whole genome shotgun (WGS) entry which is preliminary data.</text>
</comment>
<evidence type="ECO:0000313" key="1">
    <source>
        <dbReference type="EMBL" id="GAA4123665.1"/>
    </source>
</evidence>
<proteinExistence type="predicted"/>
<accession>A0ABP7XQ02</accession>
<gene>
    <name evidence="1" type="ORF">GCM10022250_07540</name>
</gene>
<dbReference type="EMBL" id="BAABAO010000003">
    <property type="protein sequence ID" value="GAA4123665.1"/>
    <property type="molecule type" value="Genomic_DNA"/>
</dbReference>
<dbReference type="RefSeq" id="WP_229351922.1">
    <property type="nucleotide sequence ID" value="NZ_BAABAO010000003.1"/>
</dbReference>
<organism evidence="1 2">
    <name type="scientific">Flavobacterium chungbukense</name>
    <dbReference type="NCBI Taxonomy" id="877464"/>
    <lineage>
        <taxon>Bacteria</taxon>
        <taxon>Pseudomonadati</taxon>
        <taxon>Bacteroidota</taxon>
        <taxon>Flavobacteriia</taxon>
        <taxon>Flavobacteriales</taxon>
        <taxon>Flavobacteriaceae</taxon>
        <taxon>Flavobacterium</taxon>
    </lineage>
</organism>
<reference evidence="2" key="1">
    <citation type="journal article" date="2019" name="Int. J. Syst. Evol. Microbiol.">
        <title>The Global Catalogue of Microorganisms (GCM) 10K type strain sequencing project: providing services to taxonomists for standard genome sequencing and annotation.</title>
        <authorList>
            <consortium name="The Broad Institute Genomics Platform"/>
            <consortium name="The Broad Institute Genome Sequencing Center for Infectious Disease"/>
            <person name="Wu L."/>
            <person name="Ma J."/>
        </authorList>
    </citation>
    <scope>NUCLEOTIDE SEQUENCE [LARGE SCALE GENOMIC DNA]</scope>
    <source>
        <strain evidence="2">JCM 17386</strain>
    </source>
</reference>
<dbReference type="Proteomes" id="UP001501333">
    <property type="component" value="Unassembled WGS sequence"/>
</dbReference>
<keyword evidence="2" id="KW-1185">Reference proteome</keyword>